<comment type="caution">
    <text evidence="1">The sequence shown here is derived from an EMBL/GenBank/DDBJ whole genome shotgun (WGS) entry which is preliminary data.</text>
</comment>
<gene>
    <name evidence="1" type="ORF">BN1326_120025</name>
</gene>
<accession>A0A7U7JQN4</accession>
<proteinExistence type="predicted"/>
<keyword evidence="2" id="KW-1185">Reference proteome</keyword>
<organism evidence="1 2">
    <name type="scientific">Staphylococcus argenteus</name>
    <dbReference type="NCBI Taxonomy" id="985002"/>
    <lineage>
        <taxon>Bacteria</taxon>
        <taxon>Bacillati</taxon>
        <taxon>Bacillota</taxon>
        <taxon>Bacilli</taxon>
        <taxon>Bacillales</taxon>
        <taxon>Staphylococcaceae</taxon>
        <taxon>Staphylococcus</taxon>
    </lineage>
</organism>
<dbReference type="EMBL" id="CVOU01000004">
    <property type="protein sequence ID" value="CRI12858.1"/>
    <property type="molecule type" value="Genomic_DNA"/>
</dbReference>
<name>A0A7U7JQN4_9STAP</name>
<dbReference type="Proteomes" id="UP000236509">
    <property type="component" value="Unassembled WGS sequence"/>
</dbReference>
<dbReference type="AntiFam" id="ANF00020">
    <property type="entry name" value="tRNA translation"/>
</dbReference>
<sequence>MPYRLAIAQYIDGGGGQIRTAEPEGADLQSAAFSHFATPPAYSINQNGGE</sequence>
<evidence type="ECO:0000313" key="2">
    <source>
        <dbReference type="Proteomes" id="UP000236509"/>
    </source>
</evidence>
<reference evidence="1 2" key="1">
    <citation type="submission" date="2015-04" db="EMBL/GenBank/DDBJ databases">
        <authorList>
            <person name="Cao L."/>
            <person name="Gao C.H."/>
        </authorList>
    </citation>
    <scope>NUCLEOTIDE SEQUENCE [LARGE SCALE GENOMIC DNA]</scope>
    <source>
        <strain evidence="1 2">SH3</strain>
    </source>
</reference>
<protein>
    <submittedName>
        <fullName evidence="1">Uncharacterized protein</fullName>
    </submittedName>
</protein>
<dbReference type="AlphaFoldDB" id="A0A7U7JQN4"/>
<evidence type="ECO:0000313" key="1">
    <source>
        <dbReference type="EMBL" id="CRI12858.1"/>
    </source>
</evidence>